<organism evidence="1 2">
    <name type="scientific">Dendrothele bispora (strain CBS 962.96)</name>
    <dbReference type="NCBI Taxonomy" id="1314807"/>
    <lineage>
        <taxon>Eukaryota</taxon>
        <taxon>Fungi</taxon>
        <taxon>Dikarya</taxon>
        <taxon>Basidiomycota</taxon>
        <taxon>Agaricomycotina</taxon>
        <taxon>Agaricomycetes</taxon>
        <taxon>Agaricomycetidae</taxon>
        <taxon>Agaricales</taxon>
        <taxon>Agaricales incertae sedis</taxon>
        <taxon>Dendrothele</taxon>
    </lineage>
</organism>
<dbReference type="OrthoDB" id="3001486at2759"/>
<keyword evidence="2" id="KW-1185">Reference proteome</keyword>
<dbReference type="Proteomes" id="UP000297245">
    <property type="component" value="Unassembled WGS sequence"/>
</dbReference>
<evidence type="ECO:0000313" key="1">
    <source>
        <dbReference type="EMBL" id="THU88206.1"/>
    </source>
</evidence>
<sequence length="238" mass="27218">MSSRISYDKFWSYSTQKCYHCDYKRMWNCSAAVYIDQSSEDWLSATWLSQAQYFCDAVNGLCKDIPGSAALLSNVCFHFLPRYKNHYSLLHPNFDKIFLFIAPITASHPSGTSGIDVCWGNDGNDLFHWSFDPDGSCPLSKRVAEALGLPELIPNASISTQGFANYQYEATKQFQLFRGYNPSTQEFAQRHGLPLVDIRKNPIYKYLRIHVIMDKSSEMTEVFKKWLGFLVIGSVIIE</sequence>
<evidence type="ECO:0000313" key="2">
    <source>
        <dbReference type="Proteomes" id="UP000297245"/>
    </source>
</evidence>
<dbReference type="EMBL" id="ML179417">
    <property type="protein sequence ID" value="THU88206.1"/>
    <property type="molecule type" value="Genomic_DNA"/>
</dbReference>
<accession>A0A4S8LGJ6</accession>
<protein>
    <submittedName>
        <fullName evidence="1">Uncharacterized protein</fullName>
    </submittedName>
</protein>
<name>A0A4S8LGJ6_DENBC</name>
<proteinExistence type="predicted"/>
<reference evidence="1 2" key="1">
    <citation type="journal article" date="2019" name="Nat. Ecol. Evol.">
        <title>Megaphylogeny resolves global patterns of mushroom evolution.</title>
        <authorList>
            <person name="Varga T."/>
            <person name="Krizsan K."/>
            <person name="Foldi C."/>
            <person name="Dima B."/>
            <person name="Sanchez-Garcia M."/>
            <person name="Sanchez-Ramirez S."/>
            <person name="Szollosi G.J."/>
            <person name="Szarkandi J.G."/>
            <person name="Papp V."/>
            <person name="Albert L."/>
            <person name="Andreopoulos W."/>
            <person name="Angelini C."/>
            <person name="Antonin V."/>
            <person name="Barry K.W."/>
            <person name="Bougher N.L."/>
            <person name="Buchanan P."/>
            <person name="Buyck B."/>
            <person name="Bense V."/>
            <person name="Catcheside P."/>
            <person name="Chovatia M."/>
            <person name="Cooper J."/>
            <person name="Damon W."/>
            <person name="Desjardin D."/>
            <person name="Finy P."/>
            <person name="Geml J."/>
            <person name="Haridas S."/>
            <person name="Hughes K."/>
            <person name="Justo A."/>
            <person name="Karasinski D."/>
            <person name="Kautmanova I."/>
            <person name="Kiss B."/>
            <person name="Kocsube S."/>
            <person name="Kotiranta H."/>
            <person name="LaButti K.M."/>
            <person name="Lechner B.E."/>
            <person name="Liimatainen K."/>
            <person name="Lipzen A."/>
            <person name="Lukacs Z."/>
            <person name="Mihaltcheva S."/>
            <person name="Morgado L.N."/>
            <person name="Niskanen T."/>
            <person name="Noordeloos M.E."/>
            <person name="Ohm R.A."/>
            <person name="Ortiz-Santana B."/>
            <person name="Ovrebo C."/>
            <person name="Racz N."/>
            <person name="Riley R."/>
            <person name="Savchenko A."/>
            <person name="Shiryaev A."/>
            <person name="Soop K."/>
            <person name="Spirin V."/>
            <person name="Szebenyi C."/>
            <person name="Tomsovsky M."/>
            <person name="Tulloss R.E."/>
            <person name="Uehling J."/>
            <person name="Grigoriev I.V."/>
            <person name="Vagvolgyi C."/>
            <person name="Papp T."/>
            <person name="Martin F.M."/>
            <person name="Miettinen O."/>
            <person name="Hibbett D.S."/>
            <person name="Nagy L.G."/>
        </authorList>
    </citation>
    <scope>NUCLEOTIDE SEQUENCE [LARGE SCALE GENOMIC DNA]</scope>
    <source>
        <strain evidence="1 2">CBS 962.96</strain>
    </source>
</reference>
<dbReference type="AlphaFoldDB" id="A0A4S8LGJ6"/>
<gene>
    <name evidence="1" type="ORF">K435DRAFT_842243</name>
</gene>